<organism evidence="2 3">
    <name type="scientific">Microthlaspi erraticum</name>
    <dbReference type="NCBI Taxonomy" id="1685480"/>
    <lineage>
        <taxon>Eukaryota</taxon>
        <taxon>Viridiplantae</taxon>
        <taxon>Streptophyta</taxon>
        <taxon>Embryophyta</taxon>
        <taxon>Tracheophyta</taxon>
        <taxon>Spermatophyta</taxon>
        <taxon>Magnoliopsida</taxon>
        <taxon>eudicotyledons</taxon>
        <taxon>Gunneridae</taxon>
        <taxon>Pentapetalae</taxon>
        <taxon>rosids</taxon>
        <taxon>malvids</taxon>
        <taxon>Brassicales</taxon>
        <taxon>Brassicaceae</taxon>
        <taxon>Coluteocarpeae</taxon>
        <taxon>Microthlaspi</taxon>
    </lineage>
</organism>
<name>A0A6D2KSQ8_9BRAS</name>
<dbReference type="OrthoDB" id="1729427at2759"/>
<sequence>MAATNPAPATDRSLSQTQIKAHIPITLDMNQMNYDIWRELFETHCHSFSVLGHLDGTTTAEGPEDTTWSQTDGTIKMWIYGTISESLLKSVLKTKCTASELWKSIEDLFRDNKEARAIQLDNELRQLRIGDLPVHDYCQKLKTISDLLANVESPVTDRQLVMHLLNGLSSKFDNIINVINHRSPPCTFSIARSMLKDEEDRLSTKRQTEASHHDNASSPQILMASAPPAYEAPPRSNSGSSNHQFQQNRGNRSYRGSRGGRNSKGRGISHWSGSNWQSGPPPPWAWPTPPQWPMGSPWPNNQQWPSQPQWQPQWPMPWSNAYPSYASRPPATPPPSSSNLGSAPRAAYVTTHNASAPPTSDPSSDLIPTVLTNAFNTMAVSDPGDAGWYMDTGATAHLTAQPGNISSITSQAPLPLITVGSSYPNTANPM</sequence>
<feature type="compositionally biased region" description="Basic and acidic residues" evidence="1">
    <location>
        <begin position="199"/>
        <end position="215"/>
    </location>
</feature>
<evidence type="ECO:0008006" key="4">
    <source>
        <dbReference type="Google" id="ProtNLM"/>
    </source>
</evidence>
<feature type="region of interest" description="Disordered" evidence="1">
    <location>
        <begin position="199"/>
        <end position="315"/>
    </location>
</feature>
<protein>
    <recommendedName>
        <fullName evidence="4">Retrotransposon Copia-like N-terminal domain-containing protein</fullName>
    </recommendedName>
</protein>
<evidence type="ECO:0000313" key="3">
    <source>
        <dbReference type="Proteomes" id="UP000467841"/>
    </source>
</evidence>
<dbReference type="Pfam" id="PF14223">
    <property type="entry name" value="Retrotran_gag_2"/>
    <property type="match status" value="1"/>
</dbReference>
<dbReference type="PANTHER" id="PTHR47481">
    <property type="match status" value="1"/>
</dbReference>
<feature type="compositionally biased region" description="Pro residues" evidence="1">
    <location>
        <begin position="279"/>
        <end position="292"/>
    </location>
</feature>
<dbReference type="AlphaFoldDB" id="A0A6D2KSQ8"/>
<gene>
    <name evidence="2" type="ORF">MERR_LOCUS42353</name>
</gene>
<evidence type="ECO:0000313" key="2">
    <source>
        <dbReference type="EMBL" id="CAA7055117.1"/>
    </source>
</evidence>
<accession>A0A6D2KSQ8</accession>
<feature type="compositionally biased region" description="Polar residues" evidence="1">
    <location>
        <begin position="235"/>
        <end position="247"/>
    </location>
</feature>
<reference evidence="2" key="1">
    <citation type="submission" date="2020-01" db="EMBL/GenBank/DDBJ databases">
        <authorList>
            <person name="Mishra B."/>
        </authorList>
    </citation>
    <scope>NUCLEOTIDE SEQUENCE [LARGE SCALE GENOMIC DNA]</scope>
</reference>
<comment type="caution">
    <text evidence="2">The sequence shown here is derived from an EMBL/GenBank/DDBJ whole genome shotgun (WGS) entry which is preliminary data.</text>
</comment>
<dbReference type="Proteomes" id="UP000467841">
    <property type="component" value="Unassembled WGS sequence"/>
</dbReference>
<proteinExistence type="predicted"/>
<dbReference type="EMBL" id="CACVBM020001606">
    <property type="protein sequence ID" value="CAA7055117.1"/>
    <property type="molecule type" value="Genomic_DNA"/>
</dbReference>
<feature type="compositionally biased region" description="Low complexity" evidence="1">
    <location>
        <begin position="297"/>
        <end position="315"/>
    </location>
</feature>
<dbReference type="PANTHER" id="PTHR47481:SF41">
    <property type="entry name" value="COPIA-LIKE POLYPROTEIN_RETROTRANSPOSON"/>
    <property type="match status" value="1"/>
</dbReference>
<evidence type="ECO:0000256" key="1">
    <source>
        <dbReference type="SAM" id="MobiDB-lite"/>
    </source>
</evidence>
<keyword evidence="3" id="KW-1185">Reference proteome</keyword>